<dbReference type="Proteomes" id="UP000265520">
    <property type="component" value="Unassembled WGS sequence"/>
</dbReference>
<accession>A0A392UC92</accession>
<dbReference type="AlphaFoldDB" id="A0A392UC92"/>
<keyword evidence="2" id="KW-1185">Reference proteome</keyword>
<protein>
    <submittedName>
        <fullName evidence="1">Uncharacterized protein</fullName>
    </submittedName>
</protein>
<organism evidence="1 2">
    <name type="scientific">Trifolium medium</name>
    <dbReference type="NCBI Taxonomy" id="97028"/>
    <lineage>
        <taxon>Eukaryota</taxon>
        <taxon>Viridiplantae</taxon>
        <taxon>Streptophyta</taxon>
        <taxon>Embryophyta</taxon>
        <taxon>Tracheophyta</taxon>
        <taxon>Spermatophyta</taxon>
        <taxon>Magnoliopsida</taxon>
        <taxon>eudicotyledons</taxon>
        <taxon>Gunneridae</taxon>
        <taxon>Pentapetalae</taxon>
        <taxon>rosids</taxon>
        <taxon>fabids</taxon>
        <taxon>Fabales</taxon>
        <taxon>Fabaceae</taxon>
        <taxon>Papilionoideae</taxon>
        <taxon>50 kb inversion clade</taxon>
        <taxon>NPAAA clade</taxon>
        <taxon>Hologalegina</taxon>
        <taxon>IRL clade</taxon>
        <taxon>Trifolieae</taxon>
        <taxon>Trifolium</taxon>
    </lineage>
</organism>
<sequence>EEKLSPGLHLASAAEAGALL</sequence>
<feature type="non-terminal residue" evidence="1">
    <location>
        <position position="1"/>
    </location>
</feature>
<name>A0A392UC92_9FABA</name>
<evidence type="ECO:0000313" key="2">
    <source>
        <dbReference type="Proteomes" id="UP000265520"/>
    </source>
</evidence>
<dbReference type="EMBL" id="LXQA010767538">
    <property type="protein sequence ID" value="MCI70040.1"/>
    <property type="molecule type" value="Genomic_DNA"/>
</dbReference>
<proteinExistence type="predicted"/>
<evidence type="ECO:0000313" key="1">
    <source>
        <dbReference type="EMBL" id="MCI70040.1"/>
    </source>
</evidence>
<reference evidence="1 2" key="1">
    <citation type="journal article" date="2018" name="Front. Plant Sci.">
        <title>Red Clover (Trifolium pratense) and Zigzag Clover (T. medium) - A Picture of Genomic Similarities and Differences.</title>
        <authorList>
            <person name="Dluhosova J."/>
            <person name="Istvanek J."/>
            <person name="Nedelnik J."/>
            <person name="Repkova J."/>
        </authorList>
    </citation>
    <scope>NUCLEOTIDE SEQUENCE [LARGE SCALE GENOMIC DNA]</scope>
    <source>
        <strain evidence="2">cv. 10/8</strain>
        <tissue evidence="1">Leaf</tissue>
    </source>
</reference>
<comment type="caution">
    <text evidence="1">The sequence shown here is derived from an EMBL/GenBank/DDBJ whole genome shotgun (WGS) entry which is preliminary data.</text>
</comment>